<reference evidence="1" key="1">
    <citation type="submission" date="2017-10" db="EMBL/GenBank/DDBJ databases">
        <title>Analysis of the genome sequences of Rhizobium populations associated to common bean (phaseolus vulgaris).</title>
        <authorList>
            <person name="Bustos P."/>
            <person name="Santamaria R.I."/>
            <person name="Miranda-Sanchez F."/>
            <person name="Perez-Carrascal O."/>
            <person name="Juarez S."/>
            <person name="Lozano L."/>
            <person name="Martinez-Flores I."/>
            <person name="Vinuesa P."/>
            <person name="Martinez-Romero E."/>
            <person name="Cevallos M.A."/>
            <person name="Romero D."/>
            <person name="Davila G."/>
            <person name="Gonzalez V."/>
        </authorList>
    </citation>
    <scope>NUCLEOTIDE SEQUENCE [LARGE SCALE GENOMIC DNA]</scope>
    <source>
        <strain evidence="1">NXT3</strain>
        <plasmid evidence="1">pSfreNXT3b</plasmid>
    </source>
</reference>
<sequence length="63" mass="7177">MRQTRDKFAELVGRLSPTTHLYIIEQPRHAEALANQRPPMRISQPGRRPLQVAGCLSLIDVKD</sequence>
<dbReference type="AlphaFoldDB" id="A0A2L0HB67"/>
<dbReference type="Proteomes" id="UP000239340">
    <property type="component" value="Plasmid pSfreNXT3b"/>
</dbReference>
<evidence type="ECO:0000313" key="1">
    <source>
        <dbReference type="EMBL" id="AUX78748.1"/>
    </source>
</evidence>
<dbReference type="EMBL" id="CP024309">
    <property type="protein sequence ID" value="AUX78748.1"/>
    <property type="molecule type" value="Genomic_DNA"/>
</dbReference>
<keyword evidence="1" id="KW-0614">Plasmid</keyword>
<name>A0A2L0HB67_RHIFR</name>
<accession>A0A2L0HB67</accession>
<geneLocation type="plasmid" evidence="1">
    <name>pSfreNXT3b</name>
</geneLocation>
<organism evidence="1">
    <name type="scientific">Rhizobium fredii</name>
    <name type="common">Sinorhizobium fredii</name>
    <dbReference type="NCBI Taxonomy" id="380"/>
    <lineage>
        <taxon>Bacteria</taxon>
        <taxon>Pseudomonadati</taxon>
        <taxon>Pseudomonadota</taxon>
        <taxon>Alphaproteobacteria</taxon>
        <taxon>Hyphomicrobiales</taxon>
        <taxon>Rhizobiaceae</taxon>
        <taxon>Sinorhizobium/Ensifer group</taxon>
        <taxon>Sinorhizobium</taxon>
    </lineage>
</organism>
<gene>
    <name evidence="1" type="ORF">NXT3_PB00086</name>
</gene>
<proteinExistence type="predicted"/>
<protein>
    <submittedName>
        <fullName evidence="1">Uncharacterized protein</fullName>
    </submittedName>
</protein>